<dbReference type="CDD" id="cd22160">
    <property type="entry name" value="F-box_AtFBL13-like"/>
    <property type="match status" value="1"/>
</dbReference>
<evidence type="ECO:0000313" key="2">
    <source>
        <dbReference type="EMBL" id="OMO77493.1"/>
    </source>
</evidence>
<gene>
    <name evidence="2" type="ORF">COLO4_25134</name>
</gene>
<dbReference type="PROSITE" id="PS50181">
    <property type="entry name" value="FBOX"/>
    <property type="match status" value="1"/>
</dbReference>
<dbReference type="OrthoDB" id="612216at2759"/>
<dbReference type="Pfam" id="PF00646">
    <property type="entry name" value="F-box"/>
    <property type="match status" value="1"/>
</dbReference>
<protein>
    <recommendedName>
        <fullName evidence="1">F-box domain-containing protein</fullName>
    </recommendedName>
</protein>
<dbReference type="InterPro" id="IPR050232">
    <property type="entry name" value="FBL13/AtMIF1-like"/>
</dbReference>
<dbReference type="InterPro" id="IPR001810">
    <property type="entry name" value="F-box_dom"/>
</dbReference>
<dbReference type="InterPro" id="IPR036047">
    <property type="entry name" value="F-box-like_dom_sf"/>
</dbReference>
<dbReference type="SUPFAM" id="SSF81383">
    <property type="entry name" value="F-box domain"/>
    <property type="match status" value="1"/>
</dbReference>
<dbReference type="Gene3D" id="1.20.1280.50">
    <property type="match status" value="1"/>
</dbReference>
<organism evidence="2 3">
    <name type="scientific">Corchorus olitorius</name>
    <dbReference type="NCBI Taxonomy" id="93759"/>
    <lineage>
        <taxon>Eukaryota</taxon>
        <taxon>Viridiplantae</taxon>
        <taxon>Streptophyta</taxon>
        <taxon>Embryophyta</taxon>
        <taxon>Tracheophyta</taxon>
        <taxon>Spermatophyta</taxon>
        <taxon>Magnoliopsida</taxon>
        <taxon>eudicotyledons</taxon>
        <taxon>Gunneridae</taxon>
        <taxon>Pentapetalae</taxon>
        <taxon>rosids</taxon>
        <taxon>malvids</taxon>
        <taxon>Malvales</taxon>
        <taxon>Malvaceae</taxon>
        <taxon>Grewioideae</taxon>
        <taxon>Apeibeae</taxon>
        <taxon>Corchorus</taxon>
    </lineage>
</organism>
<accession>A0A1R3I4I4</accession>
<dbReference type="Proteomes" id="UP000187203">
    <property type="component" value="Unassembled WGS sequence"/>
</dbReference>
<dbReference type="InterPro" id="IPR053781">
    <property type="entry name" value="F-box_AtFBL13-like"/>
</dbReference>
<dbReference type="InterPro" id="IPR006566">
    <property type="entry name" value="FBD"/>
</dbReference>
<evidence type="ECO:0000313" key="3">
    <source>
        <dbReference type="Proteomes" id="UP000187203"/>
    </source>
</evidence>
<dbReference type="SMART" id="SM00579">
    <property type="entry name" value="FBD"/>
    <property type="match status" value="1"/>
</dbReference>
<proteinExistence type="predicted"/>
<keyword evidence="3" id="KW-1185">Reference proteome</keyword>
<dbReference type="PANTHER" id="PTHR31900:SF27">
    <property type="entry name" value="FBD DOMAIN-CONTAINING PROTEIN"/>
    <property type="match status" value="1"/>
</dbReference>
<sequence length="239" mass="27907">MAKKAKNDGGGFDRIGQFPDEILCRILSSLPTDEAVRTSVLSSRWRYVFTCLSSFDVDISRLLRDRISRVGFAQYMVRMLYFRSESLEHFRLKRIKDCYLHFGRLFDWICAALYRNVEELELHISDWDCDSLDDFEGLPPDLYICKSLVKLKLAIPFRPPPKEVPSCLLAHLKEIEISEFRGDIHLLEMIAYFLLNARVLEKLTIHMNCLEEQKRFCMTNQVLSLPRSSRNCQVVTDIS</sequence>
<dbReference type="AlphaFoldDB" id="A0A1R3I4I4"/>
<comment type="caution">
    <text evidence="2">The sequence shown here is derived from an EMBL/GenBank/DDBJ whole genome shotgun (WGS) entry which is preliminary data.</text>
</comment>
<feature type="domain" description="F-box" evidence="1">
    <location>
        <begin position="12"/>
        <end position="62"/>
    </location>
</feature>
<dbReference type="EMBL" id="AWUE01018924">
    <property type="protein sequence ID" value="OMO77493.1"/>
    <property type="molecule type" value="Genomic_DNA"/>
</dbReference>
<name>A0A1R3I4I4_9ROSI</name>
<reference evidence="3" key="1">
    <citation type="submission" date="2013-09" db="EMBL/GenBank/DDBJ databases">
        <title>Corchorus olitorius genome sequencing.</title>
        <authorList>
            <person name="Alam M."/>
            <person name="Haque M.S."/>
            <person name="Islam M.S."/>
            <person name="Emdad E.M."/>
            <person name="Islam M.M."/>
            <person name="Ahmed B."/>
            <person name="Halim A."/>
            <person name="Hossen Q.M.M."/>
            <person name="Hossain M.Z."/>
            <person name="Ahmed R."/>
            <person name="Khan M.M."/>
            <person name="Islam R."/>
            <person name="Rashid M.M."/>
            <person name="Khan S.A."/>
            <person name="Rahman M.S."/>
            <person name="Alam M."/>
            <person name="Yahiya A.S."/>
            <person name="Khan M.S."/>
            <person name="Azam M.S."/>
            <person name="Haque T."/>
            <person name="Lashkar M.Z.H."/>
            <person name="Akhand A.I."/>
            <person name="Morshed G."/>
            <person name="Roy S."/>
            <person name="Uddin K.S."/>
            <person name="Rabeya T."/>
            <person name="Hossain A.S."/>
            <person name="Chowdhury A."/>
            <person name="Snigdha A.R."/>
            <person name="Mortoza M.S."/>
            <person name="Matin S.A."/>
            <person name="Hoque S.M.E."/>
            <person name="Islam M.K."/>
            <person name="Roy D.K."/>
            <person name="Haider R."/>
            <person name="Moosa M.M."/>
            <person name="Elias S.M."/>
            <person name="Hasan A.M."/>
            <person name="Jahan S."/>
            <person name="Shafiuddin M."/>
            <person name="Mahmood N."/>
            <person name="Shommy N.S."/>
        </authorList>
    </citation>
    <scope>NUCLEOTIDE SEQUENCE [LARGE SCALE GENOMIC DNA]</scope>
    <source>
        <strain evidence="3">cv. O-4</strain>
    </source>
</reference>
<dbReference type="STRING" id="93759.A0A1R3I4I4"/>
<evidence type="ECO:0000259" key="1">
    <source>
        <dbReference type="PROSITE" id="PS50181"/>
    </source>
</evidence>
<dbReference type="PANTHER" id="PTHR31900">
    <property type="entry name" value="F-BOX/RNI SUPERFAMILY PROTEIN-RELATED"/>
    <property type="match status" value="1"/>
</dbReference>
<dbReference type="Pfam" id="PF08387">
    <property type="entry name" value="FBD"/>
    <property type="match status" value="1"/>
</dbReference>